<dbReference type="Gene3D" id="1.10.10.10">
    <property type="entry name" value="Winged helix-like DNA-binding domain superfamily/Winged helix DNA-binding domain"/>
    <property type="match status" value="1"/>
</dbReference>
<dbReference type="InterPro" id="IPR052509">
    <property type="entry name" value="Metal_resp_DNA-bind_regulator"/>
</dbReference>
<sequence>MEDKILRKLFLGFIQIHILHHAKEHPVFGSWVLEELREHGYTISPGTLYPILHSMEHDGLLKKEERNVSGKIRKYYCTTEKGSAVLVEARKKASELFKEIKD</sequence>
<evidence type="ECO:0000259" key="1">
    <source>
        <dbReference type="Pfam" id="PF03551"/>
    </source>
</evidence>
<proteinExistence type="predicted"/>
<dbReference type="Proteomes" id="UP000250174">
    <property type="component" value="Unassembled WGS sequence"/>
</dbReference>
<dbReference type="PANTHER" id="PTHR33169">
    <property type="entry name" value="PADR-FAMILY TRANSCRIPTIONAL REGULATOR"/>
    <property type="match status" value="1"/>
</dbReference>
<name>A0AAX1Q7Q5_9BACI</name>
<reference evidence="2 3" key="1">
    <citation type="submission" date="2016-03" db="EMBL/GenBank/DDBJ databases">
        <title>Comparison of Bacillus endophyticus and B. anthracis characteristics using whole genome sequence analysis and microbiological techniques.</title>
        <authorList>
            <person name="Lekota K.E."/>
            <person name="Mafofo J."/>
            <person name="Rees J."/>
            <person name="Muchadeyi F.C."/>
            <person name="Madoroba E."/>
            <person name="Van Heerden H."/>
        </authorList>
    </citation>
    <scope>NUCLEOTIDE SEQUENCE [LARGE SCALE GENOMIC DNA]</scope>
    <source>
        <strain evidence="2 3">3631_10C</strain>
    </source>
</reference>
<dbReference type="AlphaFoldDB" id="A0AAX1Q7Q5"/>
<gene>
    <name evidence="2" type="ORF">A3864_15830</name>
</gene>
<dbReference type="RefSeq" id="WP_111922799.1">
    <property type="nucleotide sequence ID" value="NZ_LVYK01000035.1"/>
</dbReference>
<dbReference type="InterPro" id="IPR036390">
    <property type="entry name" value="WH_DNA-bd_sf"/>
</dbReference>
<accession>A0AAX1Q7Q5</accession>
<protein>
    <submittedName>
        <fullName evidence="2">PadR family transcriptional regulator</fullName>
    </submittedName>
</protein>
<feature type="domain" description="Transcription regulator PadR N-terminal" evidence="1">
    <location>
        <begin position="18"/>
        <end position="86"/>
    </location>
</feature>
<comment type="caution">
    <text evidence="2">The sequence shown here is derived from an EMBL/GenBank/DDBJ whole genome shotgun (WGS) entry which is preliminary data.</text>
</comment>
<evidence type="ECO:0000313" key="2">
    <source>
        <dbReference type="EMBL" id="RAS75548.1"/>
    </source>
</evidence>
<evidence type="ECO:0000313" key="3">
    <source>
        <dbReference type="Proteomes" id="UP000250174"/>
    </source>
</evidence>
<dbReference type="PANTHER" id="PTHR33169:SF14">
    <property type="entry name" value="TRANSCRIPTIONAL REGULATOR RV3488"/>
    <property type="match status" value="1"/>
</dbReference>
<dbReference type="InterPro" id="IPR036388">
    <property type="entry name" value="WH-like_DNA-bd_sf"/>
</dbReference>
<dbReference type="InterPro" id="IPR005149">
    <property type="entry name" value="Tscrpt_reg_PadR_N"/>
</dbReference>
<dbReference type="EMBL" id="LVYK01000035">
    <property type="protein sequence ID" value="RAS75548.1"/>
    <property type="molecule type" value="Genomic_DNA"/>
</dbReference>
<organism evidence="2 3">
    <name type="scientific">Priestia endophytica</name>
    <dbReference type="NCBI Taxonomy" id="135735"/>
    <lineage>
        <taxon>Bacteria</taxon>
        <taxon>Bacillati</taxon>
        <taxon>Bacillota</taxon>
        <taxon>Bacilli</taxon>
        <taxon>Bacillales</taxon>
        <taxon>Bacillaceae</taxon>
        <taxon>Priestia</taxon>
    </lineage>
</organism>
<dbReference type="Pfam" id="PF03551">
    <property type="entry name" value="PadR"/>
    <property type="match status" value="1"/>
</dbReference>
<dbReference type="SUPFAM" id="SSF46785">
    <property type="entry name" value="Winged helix' DNA-binding domain"/>
    <property type="match status" value="1"/>
</dbReference>